<sequence>MLLTHKGKKTPKCGDRMINSKIGKTKSIFQKQLEKQALKKIILLVIVGCLLFCIPIFGLNCLNLHFNVNEHLNFLNRTFDKAYNNTAEFLKSPENEKAFVRCITTASDGREVQYSLSKHNVVGPVRINLILMNRNRNIVYTSFSEDNMNLHRIEFNKIVADNVLKNPTSIYNTVYYFPGEHSEYVFSKPLYADGNLIGFIAVYLNGNDWSKLFSDYQYDSIITNLNGDIIYCSKNGFLPERNTNKFKEEINRHVITINGIRYLSSARILQDKKAVLYSFIYSSENSLYIVTGVVTIIFLGSIGLVMFLKLSQMMAAKNAESVGALVDEMRIIRHGNNQHVIQINSGDEFEEIALQINKMLKSINDLNTKNTDLIKLNSLIEMRNLQTQINPHFIYNTLDNIKYLILLDGKKAAHLIEKFTHILRYSINNTKQDVFLWEDILYIQDYLYIQRTRFGDRFLCSIEIDPCCNEYKVPKLLLQPLIENSIKYGFKKKMNLSVSIKGWCDGKYLWLSVKDDGPGVSNDTLETLQKLIVSEEIKTEHNGLQNLCRRIILEHGTTCGLFIDSTEGESFTVTAKLLRKGESNV</sequence>
<dbReference type="Pfam" id="PF02518">
    <property type="entry name" value="HATPase_c"/>
    <property type="match status" value="1"/>
</dbReference>
<evidence type="ECO:0000256" key="7">
    <source>
        <dbReference type="ARBA" id="ARBA00022777"/>
    </source>
</evidence>
<evidence type="ECO:0000256" key="10">
    <source>
        <dbReference type="ARBA" id="ARBA00023012"/>
    </source>
</evidence>
<protein>
    <submittedName>
        <fullName evidence="14">Sensor histidine kinase YesM</fullName>
    </submittedName>
</protein>
<dbReference type="GO" id="GO:0005524">
    <property type="term" value="F:ATP binding"/>
    <property type="evidence" value="ECO:0007669"/>
    <property type="project" value="UniProtKB-KW"/>
</dbReference>
<proteinExistence type="predicted"/>
<evidence type="ECO:0000256" key="5">
    <source>
        <dbReference type="ARBA" id="ARBA00022692"/>
    </source>
</evidence>
<dbReference type="GO" id="GO:0005886">
    <property type="term" value="C:plasma membrane"/>
    <property type="evidence" value="ECO:0007669"/>
    <property type="project" value="UniProtKB-SubCell"/>
</dbReference>
<dbReference type="Pfam" id="PF06580">
    <property type="entry name" value="His_kinase"/>
    <property type="match status" value="1"/>
</dbReference>
<evidence type="ECO:0000256" key="11">
    <source>
        <dbReference type="ARBA" id="ARBA00023136"/>
    </source>
</evidence>
<evidence type="ECO:0000313" key="14">
    <source>
        <dbReference type="EMBL" id="SEM52537.1"/>
    </source>
</evidence>
<evidence type="ECO:0000256" key="1">
    <source>
        <dbReference type="ARBA" id="ARBA00004651"/>
    </source>
</evidence>
<dbReference type="GO" id="GO:0000155">
    <property type="term" value="F:phosphorelay sensor kinase activity"/>
    <property type="evidence" value="ECO:0007669"/>
    <property type="project" value="InterPro"/>
</dbReference>
<dbReference type="Proteomes" id="UP000199158">
    <property type="component" value="Unassembled WGS sequence"/>
</dbReference>
<name>A0A1H7Z4Z4_9FIRM</name>
<dbReference type="PROSITE" id="PS50885">
    <property type="entry name" value="HAMP"/>
    <property type="match status" value="1"/>
</dbReference>
<dbReference type="PANTHER" id="PTHR34220">
    <property type="entry name" value="SENSOR HISTIDINE KINASE YPDA"/>
    <property type="match status" value="1"/>
</dbReference>
<dbReference type="InterPro" id="IPR050640">
    <property type="entry name" value="Bact_2-comp_sensor_kinase"/>
</dbReference>
<keyword evidence="11 12" id="KW-0472">Membrane</keyword>
<dbReference type="SUPFAM" id="SSF55874">
    <property type="entry name" value="ATPase domain of HSP90 chaperone/DNA topoisomerase II/histidine kinase"/>
    <property type="match status" value="1"/>
</dbReference>
<evidence type="ECO:0000313" key="15">
    <source>
        <dbReference type="Proteomes" id="UP000199158"/>
    </source>
</evidence>
<feature type="transmembrane region" description="Helical" evidence="12">
    <location>
        <begin position="41"/>
        <end position="59"/>
    </location>
</feature>
<evidence type="ECO:0000256" key="2">
    <source>
        <dbReference type="ARBA" id="ARBA00022475"/>
    </source>
</evidence>
<dbReference type="AlphaFoldDB" id="A0A1H7Z4Z4"/>
<dbReference type="Gene3D" id="3.30.565.10">
    <property type="entry name" value="Histidine kinase-like ATPase, C-terminal domain"/>
    <property type="match status" value="1"/>
</dbReference>
<keyword evidence="7 14" id="KW-0418">Kinase</keyword>
<keyword evidence="6" id="KW-0547">Nucleotide-binding</keyword>
<dbReference type="InterPro" id="IPR010559">
    <property type="entry name" value="Sig_transdc_His_kin_internal"/>
</dbReference>
<evidence type="ECO:0000256" key="8">
    <source>
        <dbReference type="ARBA" id="ARBA00022840"/>
    </source>
</evidence>
<dbReference type="InterPro" id="IPR036890">
    <property type="entry name" value="HATPase_C_sf"/>
</dbReference>
<keyword evidence="4" id="KW-0808">Transferase</keyword>
<feature type="domain" description="HAMP" evidence="13">
    <location>
        <begin position="322"/>
        <end position="368"/>
    </location>
</feature>
<accession>A0A1H7Z4Z4</accession>
<comment type="subcellular location">
    <subcellularLocation>
        <location evidence="1">Cell membrane</location>
        <topology evidence="1">Multi-pass membrane protein</topology>
    </subcellularLocation>
</comment>
<keyword evidence="5 12" id="KW-0812">Transmembrane</keyword>
<dbReference type="InterPro" id="IPR003594">
    <property type="entry name" value="HATPase_dom"/>
</dbReference>
<feature type="transmembrane region" description="Helical" evidence="12">
    <location>
        <begin position="287"/>
        <end position="308"/>
    </location>
</feature>
<evidence type="ECO:0000256" key="9">
    <source>
        <dbReference type="ARBA" id="ARBA00022989"/>
    </source>
</evidence>
<keyword evidence="10" id="KW-0902">Two-component regulatory system</keyword>
<dbReference type="Gene3D" id="6.10.340.10">
    <property type="match status" value="1"/>
</dbReference>
<keyword evidence="8" id="KW-0067">ATP-binding</keyword>
<dbReference type="InterPro" id="IPR003660">
    <property type="entry name" value="HAMP_dom"/>
</dbReference>
<evidence type="ECO:0000256" key="3">
    <source>
        <dbReference type="ARBA" id="ARBA00022553"/>
    </source>
</evidence>
<gene>
    <name evidence="14" type="ORF">SAMN05216180_0401</name>
</gene>
<keyword evidence="15" id="KW-1185">Reference proteome</keyword>
<keyword evidence="9 12" id="KW-1133">Transmembrane helix</keyword>
<evidence type="ECO:0000256" key="12">
    <source>
        <dbReference type="SAM" id="Phobius"/>
    </source>
</evidence>
<organism evidence="14 15">
    <name type="scientific">Hydrogenoanaerobacterium saccharovorans</name>
    <dbReference type="NCBI Taxonomy" id="474960"/>
    <lineage>
        <taxon>Bacteria</taxon>
        <taxon>Bacillati</taxon>
        <taxon>Bacillota</taxon>
        <taxon>Clostridia</taxon>
        <taxon>Eubacteriales</taxon>
        <taxon>Oscillospiraceae</taxon>
        <taxon>Hydrogenoanaerobacterium</taxon>
    </lineage>
</organism>
<evidence type="ECO:0000256" key="4">
    <source>
        <dbReference type="ARBA" id="ARBA00022679"/>
    </source>
</evidence>
<evidence type="ECO:0000256" key="6">
    <source>
        <dbReference type="ARBA" id="ARBA00022741"/>
    </source>
</evidence>
<keyword evidence="2" id="KW-1003">Cell membrane</keyword>
<dbReference type="STRING" id="474960.SAMN05216180_0401"/>
<reference evidence="14 15" key="1">
    <citation type="submission" date="2016-10" db="EMBL/GenBank/DDBJ databases">
        <authorList>
            <person name="de Groot N.N."/>
        </authorList>
    </citation>
    <scope>NUCLEOTIDE SEQUENCE [LARGE SCALE GENOMIC DNA]</scope>
    <source>
        <strain evidence="14 15">CGMCC 1.5070</strain>
    </source>
</reference>
<dbReference type="EMBL" id="FOCG01000001">
    <property type="protein sequence ID" value="SEM52537.1"/>
    <property type="molecule type" value="Genomic_DNA"/>
</dbReference>
<dbReference type="PANTHER" id="PTHR34220:SF11">
    <property type="entry name" value="SENSOR PROTEIN KINASE HPTS"/>
    <property type="match status" value="1"/>
</dbReference>
<keyword evidence="3" id="KW-0597">Phosphoprotein</keyword>
<dbReference type="CDD" id="cd06225">
    <property type="entry name" value="HAMP"/>
    <property type="match status" value="1"/>
</dbReference>
<evidence type="ECO:0000259" key="13">
    <source>
        <dbReference type="PROSITE" id="PS50885"/>
    </source>
</evidence>